<dbReference type="Proteomes" id="UP000244005">
    <property type="component" value="Unassembled WGS sequence"/>
</dbReference>
<accession>A0A2R6WKD8</accession>
<dbReference type="Gramene" id="Mp8g05450.1">
    <property type="protein sequence ID" value="Mp8g05450.1.cds"/>
    <property type="gene ID" value="Mp8g05450"/>
</dbReference>
<keyword evidence="3" id="KW-1185">Reference proteome</keyword>
<evidence type="ECO:0000256" key="1">
    <source>
        <dbReference type="SAM" id="MobiDB-lite"/>
    </source>
</evidence>
<reference evidence="3" key="1">
    <citation type="journal article" date="2017" name="Cell">
        <title>Insights into land plant evolution garnered from the Marchantia polymorpha genome.</title>
        <authorList>
            <person name="Bowman J.L."/>
            <person name="Kohchi T."/>
            <person name="Yamato K.T."/>
            <person name="Jenkins J."/>
            <person name="Shu S."/>
            <person name="Ishizaki K."/>
            <person name="Yamaoka S."/>
            <person name="Nishihama R."/>
            <person name="Nakamura Y."/>
            <person name="Berger F."/>
            <person name="Adam C."/>
            <person name="Aki S.S."/>
            <person name="Althoff F."/>
            <person name="Araki T."/>
            <person name="Arteaga-Vazquez M.A."/>
            <person name="Balasubrmanian S."/>
            <person name="Barry K."/>
            <person name="Bauer D."/>
            <person name="Boehm C.R."/>
            <person name="Briginshaw L."/>
            <person name="Caballero-Perez J."/>
            <person name="Catarino B."/>
            <person name="Chen F."/>
            <person name="Chiyoda S."/>
            <person name="Chovatia M."/>
            <person name="Davies K.M."/>
            <person name="Delmans M."/>
            <person name="Demura T."/>
            <person name="Dierschke T."/>
            <person name="Dolan L."/>
            <person name="Dorantes-Acosta A.E."/>
            <person name="Eklund D.M."/>
            <person name="Florent S.N."/>
            <person name="Flores-Sandoval E."/>
            <person name="Fujiyama A."/>
            <person name="Fukuzawa H."/>
            <person name="Galik B."/>
            <person name="Grimanelli D."/>
            <person name="Grimwood J."/>
            <person name="Grossniklaus U."/>
            <person name="Hamada T."/>
            <person name="Haseloff J."/>
            <person name="Hetherington A.J."/>
            <person name="Higo A."/>
            <person name="Hirakawa Y."/>
            <person name="Hundley H.N."/>
            <person name="Ikeda Y."/>
            <person name="Inoue K."/>
            <person name="Inoue S.I."/>
            <person name="Ishida S."/>
            <person name="Jia Q."/>
            <person name="Kakita M."/>
            <person name="Kanazawa T."/>
            <person name="Kawai Y."/>
            <person name="Kawashima T."/>
            <person name="Kennedy M."/>
            <person name="Kinose K."/>
            <person name="Kinoshita T."/>
            <person name="Kohara Y."/>
            <person name="Koide E."/>
            <person name="Komatsu K."/>
            <person name="Kopischke S."/>
            <person name="Kubo M."/>
            <person name="Kyozuka J."/>
            <person name="Lagercrantz U."/>
            <person name="Lin S.S."/>
            <person name="Lindquist E."/>
            <person name="Lipzen A.M."/>
            <person name="Lu C.W."/>
            <person name="De Luna E."/>
            <person name="Martienssen R.A."/>
            <person name="Minamino N."/>
            <person name="Mizutani M."/>
            <person name="Mizutani M."/>
            <person name="Mochizuki N."/>
            <person name="Monte I."/>
            <person name="Mosher R."/>
            <person name="Nagasaki H."/>
            <person name="Nakagami H."/>
            <person name="Naramoto S."/>
            <person name="Nishitani K."/>
            <person name="Ohtani M."/>
            <person name="Okamoto T."/>
            <person name="Okumura M."/>
            <person name="Phillips J."/>
            <person name="Pollak B."/>
            <person name="Reinders A."/>
            <person name="Rovekamp M."/>
            <person name="Sano R."/>
            <person name="Sawa S."/>
            <person name="Schmid M.W."/>
            <person name="Shirakawa M."/>
            <person name="Solano R."/>
            <person name="Spunde A."/>
            <person name="Suetsugu N."/>
            <person name="Sugano S."/>
            <person name="Sugiyama A."/>
            <person name="Sun R."/>
            <person name="Suzuki Y."/>
            <person name="Takenaka M."/>
            <person name="Takezawa D."/>
            <person name="Tomogane H."/>
            <person name="Tsuzuki M."/>
            <person name="Ueda T."/>
            <person name="Umeda M."/>
            <person name="Ward J.M."/>
            <person name="Watanabe Y."/>
            <person name="Yazaki K."/>
            <person name="Yokoyama R."/>
            <person name="Yoshitake Y."/>
            <person name="Yotsui I."/>
            <person name="Zachgo S."/>
            <person name="Schmutz J."/>
        </authorList>
    </citation>
    <scope>NUCLEOTIDE SEQUENCE [LARGE SCALE GENOMIC DNA]</scope>
    <source>
        <strain evidence="3">Tak-1</strain>
    </source>
</reference>
<name>A0A2R6WKD8_MARPO</name>
<gene>
    <name evidence="2" type="ORF">MARPO_0081s0046</name>
</gene>
<organism evidence="2 3">
    <name type="scientific">Marchantia polymorpha</name>
    <name type="common">Common liverwort</name>
    <name type="synonym">Marchantia aquatica</name>
    <dbReference type="NCBI Taxonomy" id="3197"/>
    <lineage>
        <taxon>Eukaryota</taxon>
        <taxon>Viridiplantae</taxon>
        <taxon>Streptophyta</taxon>
        <taxon>Embryophyta</taxon>
        <taxon>Marchantiophyta</taxon>
        <taxon>Marchantiopsida</taxon>
        <taxon>Marchantiidae</taxon>
        <taxon>Marchantiales</taxon>
        <taxon>Marchantiaceae</taxon>
        <taxon>Marchantia</taxon>
    </lineage>
</organism>
<feature type="region of interest" description="Disordered" evidence="1">
    <location>
        <begin position="83"/>
        <end position="105"/>
    </location>
</feature>
<protein>
    <submittedName>
        <fullName evidence="2">Uncharacterized protein</fullName>
    </submittedName>
</protein>
<dbReference type="AlphaFoldDB" id="A0A2R6WKD8"/>
<proteinExistence type="predicted"/>
<dbReference type="EMBL" id="KZ772753">
    <property type="protein sequence ID" value="PTQ34319.1"/>
    <property type="molecule type" value="Genomic_DNA"/>
</dbReference>
<evidence type="ECO:0000313" key="2">
    <source>
        <dbReference type="EMBL" id="PTQ34319.1"/>
    </source>
</evidence>
<sequence>MTNDQLGRDLAFTVVALMVLFIVWSKWLGPKFDALCHRDSQPRSGCSMGFLLRRIERGVCCSDDIESNAEEIVSDSVEIVPNSDESQVLHETSHQPADLPSDRSGRDIETALNVSPSGEEANMESSDHLEERKRLTVLNSRKSIGASHTTPRIFHRSVSATELHTSRLLQNTDHFIYETSVTPFYHS</sequence>
<evidence type="ECO:0000313" key="3">
    <source>
        <dbReference type="Proteomes" id="UP000244005"/>
    </source>
</evidence>